<keyword evidence="3" id="KW-1185">Reference proteome</keyword>
<feature type="region of interest" description="Disordered" evidence="1">
    <location>
        <begin position="153"/>
        <end position="181"/>
    </location>
</feature>
<gene>
    <name evidence="2" type="ORF">GH714_010954</name>
</gene>
<sequence>MPYREGLQALDSNNDVLTMEEQAEVEGEVDVYVEHLNVNDLRKELILNVEPESINRPGVVIEETVTQADDKSDGNSKAKDIPVNSGRGKQLDCYVIKRVIGQITEANDGNKCVRAEFAIENNVEPAECLSRPSGSGERVRTGGVGDTLRFEMQDSESEYDSSDELYTESDSEGEGGIRYPQFNHDKDIGDLTFKIGMVFSNKEEFKSACKAYGIKHSVERYLRVYNHVINPIDGHDMWPKAAHDNKILPLEAKQKNRGRKQKARRKEAEELEQAAIKGKLGRKGKVSVSCSICGQVGHNKRYHGQKGTTANEATYGITSRSNQEVKILF</sequence>
<dbReference type="EMBL" id="JAAGAX010000010">
    <property type="protein sequence ID" value="KAF2300242.1"/>
    <property type="molecule type" value="Genomic_DNA"/>
</dbReference>
<evidence type="ECO:0008006" key="4">
    <source>
        <dbReference type="Google" id="ProtNLM"/>
    </source>
</evidence>
<evidence type="ECO:0000313" key="3">
    <source>
        <dbReference type="Proteomes" id="UP000467840"/>
    </source>
</evidence>
<protein>
    <recommendedName>
        <fullName evidence="4">Transposase MuDR plant domain-containing protein</fullName>
    </recommendedName>
</protein>
<evidence type="ECO:0000313" key="2">
    <source>
        <dbReference type="EMBL" id="KAF2300242.1"/>
    </source>
</evidence>
<dbReference type="AlphaFoldDB" id="A0A6A6LFM8"/>
<evidence type="ECO:0000256" key="1">
    <source>
        <dbReference type="SAM" id="MobiDB-lite"/>
    </source>
</evidence>
<accession>A0A6A6LFM8</accession>
<name>A0A6A6LFM8_HEVBR</name>
<feature type="region of interest" description="Disordered" evidence="1">
    <location>
        <begin position="251"/>
        <end position="270"/>
    </location>
</feature>
<feature type="compositionally biased region" description="Basic residues" evidence="1">
    <location>
        <begin position="255"/>
        <end position="265"/>
    </location>
</feature>
<organism evidence="2 3">
    <name type="scientific">Hevea brasiliensis</name>
    <name type="common">Para rubber tree</name>
    <name type="synonym">Siphonia brasiliensis</name>
    <dbReference type="NCBI Taxonomy" id="3981"/>
    <lineage>
        <taxon>Eukaryota</taxon>
        <taxon>Viridiplantae</taxon>
        <taxon>Streptophyta</taxon>
        <taxon>Embryophyta</taxon>
        <taxon>Tracheophyta</taxon>
        <taxon>Spermatophyta</taxon>
        <taxon>Magnoliopsida</taxon>
        <taxon>eudicotyledons</taxon>
        <taxon>Gunneridae</taxon>
        <taxon>Pentapetalae</taxon>
        <taxon>rosids</taxon>
        <taxon>fabids</taxon>
        <taxon>Malpighiales</taxon>
        <taxon>Euphorbiaceae</taxon>
        <taxon>Crotonoideae</taxon>
        <taxon>Micrandreae</taxon>
        <taxon>Hevea</taxon>
    </lineage>
</organism>
<dbReference type="Proteomes" id="UP000467840">
    <property type="component" value="Chromosome 4"/>
</dbReference>
<reference evidence="2 3" key="1">
    <citation type="journal article" date="2020" name="Mol. Plant">
        <title>The Chromosome-Based Rubber Tree Genome Provides New Insights into Spurge Genome Evolution and Rubber Biosynthesis.</title>
        <authorList>
            <person name="Liu J."/>
            <person name="Shi C."/>
            <person name="Shi C.C."/>
            <person name="Li W."/>
            <person name="Zhang Q.J."/>
            <person name="Zhang Y."/>
            <person name="Li K."/>
            <person name="Lu H.F."/>
            <person name="Shi C."/>
            <person name="Zhu S.T."/>
            <person name="Xiao Z.Y."/>
            <person name="Nan H."/>
            <person name="Yue Y."/>
            <person name="Zhu X.G."/>
            <person name="Wu Y."/>
            <person name="Hong X.N."/>
            <person name="Fan G.Y."/>
            <person name="Tong Y."/>
            <person name="Zhang D."/>
            <person name="Mao C.L."/>
            <person name="Liu Y.L."/>
            <person name="Hao S.J."/>
            <person name="Liu W.Q."/>
            <person name="Lv M.Q."/>
            <person name="Zhang H.B."/>
            <person name="Liu Y."/>
            <person name="Hu-Tang G.R."/>
            <person name="Wang J.P."/>
            <person name="Wang J.H."/>
            <person name="Sun Y.H."/>
            <person name="Ni S.B."/>
            <person name="Chen W.B."/>
            <person name="Zhang X.C."/>
            <person name="Jiao Y.N."/>
            <person name="Eichler E.E."/>
            <person name="Li G.H."/>
            <person name="Liu X."/>
            <person name="Gao L.Z."/>
        </authorList>
    </citation>
    <scope>NUCLEOTIDE SEQUENCE [LARGE SCALE GENOMIC DNA]</scope>
    <source>
        <strain evidence="3">cv. GT1</strain>
        <tissue evidence="2">Leaf</tissue>
    </source>
</reference>
<feature type="compositionally biased region" description="Acidic residues" evidence="1">
    <location>
        <begin position="153"/>
        <end position="173"/>
    </location>
</feature>
<comment type="caution">
    <text evidence="2">The sequence shown here is derived from an EMBL/GenBank/DDBJ whole genome shotgun (WGS) entry which is preliminary data.</text>
</comment>
<proteinExistence type="predicted"/>